<dbReference type="InterPro" id="IPR050400">
    <property type="entry name" value="Bact_Cytoskel_RodZ"/>
</dbReference>
<feature type="transmembrane region" description="Helical" evidence="2">
    <location>
        <begin position="109"/>
        <end position="130"/>
    </location>
</feature>
<gene>
    <name evidence="4" type="ORF">K8G79_07700</name>
</gene>
<evidence type="ECO:0000256" key="2">
    <source>
        <dbReference type="SAM" id="Phobius"/>
    </source>
</evidence>
<evidence type="ECO:0000256" key="1">
    <source>
        <dbReference type="SAM" id="MobiDB-lite"/>
    </source>
</evidence>
<reference evidence="4 5" key="1">
    <citation type="journal article" date="2021" name="bioRxiv">
        <title>Unraveling nitrogen, sulfur and carbon metabolic pathways and microbial community transcriptional responses to substrate deprivation and toxicity stresses in a bioreactor mimicking anoxic brackish coastal sediment conditions.</title>
        <authorList>
            <person name="Martins P.D."/>
            <person name="Echeveste M.J."/>
            <person name="Arshad A."/>
            <person name="Kurth J."/>
            <person name="Ouboter H."/>
            <person name="Jetten M.S.M."/>
            <person name="Welte C.U."/>
        </authorList>
    </citation>
    <scope>NUCLEOTIDE SEQUENCE [LARGE SCALE GENOMIC DNA]</scope>
    <source>
        <strain evidence="4">MAG_38</strain>
    </source>
</reference>
<dbReference type="Pfam" id="PF13413">
    <property type="entry name" value="HTH_25"/>
    <property type="match status" value="1"/>
</dbReference>
<dbReference type="PANTHER" id="PTHR34475">
    <property type="match status" value="1"/>
</dbReference>
<evidence type="ECO:0000313" key="5">
    <source>
        <dbReference type="Proteomes" id="UP001197609"/>
    </source>
</evidence>
<proteinExistence type="predicted"/>
<dbReference type="PANTHER" id="PTHR34475:SF1">
    <property type="entry name" value="CYTOSKELETON PROTEIN RODZ"/>
    <property type="match status" value="1"/>
</dbReference>
<dbReference type="EMBL" id="JAIOIU010000095">
    <property type="protein sequence ID" value="MBZ0160002.1"/>
    <property type="molecule type" value="Genomic_DNA"/>
</dbReference>
<accession>A0AAJ1EKK5</accession>
<dbReference type="Proteomes" id="UP001197609">
    <property type="component" value="Unassembled WGS sequence"/>
</dbReference>
<dbReference type="Pfam" id="PF13464">
    <property type="entry name" value="RodZ_C"/>
    <property type="match status" value="1"/>
</dbReference>
<dbReference type="AlphaFoldDB" id="A0AAJ1EKK5"/>
<protein>
    <submittedName>
        <fullName evidence="4">DUF4115 domain-containing protein</fullName>
    </submittedName>
</protein>
<name>A0AAJ1EKK5_9BACT</name>
<evidence type="ECO:0000313" key="4">
    <source>
        <dbReference type="EMBL" id="MBZ0160002.1"/>
    </source>
</evidence>
<feature type="compositionally biased region" description="Polar residues" evidence="1">
    <location>
        <begin position="163"/>
        <end position="184"/>
    </location>
</feature>
<dbReference type="InterPro" id="IPR010982">
    <property type="entry name" value="Lambda_DNA-bd_dom_sf"/>
</dbReference>
<keyword evidence="2" id="KW-1133">Transmembrane helix</keyword>
<dbReference type="Gene3D" id="1.10.260.40">
    <property type="entry name" value="lambda repressor-like DNA-binding domains"/>
    <property type="match status" value="1"/>
</dbReference>
<sequence>MDSEEGSSTSTIGPLLQGARTAKGLTIEAAAAASKVPLSFIRLLEQEQFHLVPDSLYLIRFLTEYATFLGLDPKQVAAQLKDQVSSARRESGLSHPVSSMGSQIDLRRLAMYLLPAVIVIPLIFIGLSLLSGRESAMPPDRRLELPESQGAATSLPEVATAVSPGSQAPSLSTGQPDGSVSPHQVTDPAPQEPQGPPARYKLRAEAKEMTWIAVASDGATRRQALLHPGETASWSANNGFVVTIGNAGGVTLMLNGRPISLKGARGQVIQNLALPENDGPPVAGQ</sequence>
<dbReference type="GO" id="GO:0003677">
    <property type="term" value="F:DNA binding"/>
    <property type="evidence" value="ECO:0007669"/>
    <property type="project" value="InterPro"/>
</dbReference>
<comment type="caution">
    <text evidence="4">The sequence shown here is derived from an EMBL/GenBank/DDBJ whole genome shotgun (WGS) entry which is preliminary data.</text>
</comment>
<keyword evidence="2" id="KW-0812">Transmembrane</keyword>
<organism evidence="4 5">
    <name type="scientific">Candidatus Methylomirabilis tolerans</name>
    <dbReference type="NCBI Taxonomy" id="3123416"/>
    <lineage>
        <taxon>Bacteria</taxon>
        <taxon>Candidatus Methylomirabilota</taxon>
        <taxon>Candidatus Methylomirabilia</taxon>
        <taxon>Candidatus Methylomirabilales</taxon>
        <taxon>Candidatus Methylomirabilaceae</taxon>
        <taxon>Candidatus Methylomirabilis</taxon>
    </lineage>
</organism>
<dbReference type="InterPro" id="IPR025194">
    <property type="entry name" value="RodZ-like_C"/>
</dbReference>
<feature type="region of interest" description="Disordered" evidence="1">
    <location>
        <begin position="136"/>
        <end position="197"/>
    </location>
</feature>
<keyword evidence="2" id="KW-0472">Membrane</keyword>
<evidence type="ECO:0000259" key="3">
    <source>
        <dbReference type="Pfam" id="PF13464"/>
    </source>
</evidence>
<feature type="domain" description="Cytoskeleton protein RodZ-like C-terminal" evidence="3">
    <location>
        <begin position="205"/>
        <end position="268"/>
    </location>
</feature>